<dbReference type="Pfam" id="PF00787">
    <property type="entry name" value="PX"/>
    <property type="match status" value="1"/>
</dbReference>
<evidence type="ECO:0000256" key="3">
    <source>
        <dbReference type="ARBA" id="ARBA00010883"/>
    </source>
</evidence>
<evidence type="ECO:0000256" key="5">
    <source>
        <dbReference type="ARBA" id="ARBA00022490"/>
    </source>
</evidence>
<dbReference type="Proteomes" id="UP000695000">
    <property type="component" value="Unplaced"/>
</dbReference>
<evidence type="ECO:0000256" key="8">
    <source>
        <dbReference type="SAM" id="Coils"/>
    </source>
</evidence>
<evidence type="ECO:0000256" key="1">
    <source>
        <dbReference type="ARBA" id="ARBA00004184"/>
    </source>
</evidence>
<evidence type="ECO:0000256" key="7">
    <source>
        <dbReference type="ARBA" id="ARBA00023136"/>
    </source>
</evidence>
<keyword evidence="8" id="KW-0175">Coiled coil</keyword>
<dbReference type="InterPro" id="IPR001683">
    <property type="entry name" value="PX_dom"/>
</dbReference>
<keyword evidence="4" id="KW-0813">Transport</keyword>
<evidence type="ECO:0000259" key="10">
    <source>
        <dbReference type="PROSITE" id="PS50195"/>
    </source>
</evidence>
<name>A0ABM1MN11_NICVS</name>
<feature type="domain" description="PX" evidence="10">
    <location>
        <begin position="77"/>
        <end position="197"/>
    </location>
</feature>
<feature type="coiled-coil region" evidence="8">
    <location>
        <begin position="396"/>
        <end position="430"/>
    </location>
</feature>
<keyword evidence="5" id="KW-0963">Cytoplasm</keyword>
<evidence type="ECO:0000256" key="4">
    <source>
        <dbReference type="ARBA" id="ARBA00022448"/>
    </source>
</evidence>
<dbReference type="SMART" id="SM00312">
    <property type="entry name" value="PX"/>
    <property type="match status" value="1"/>
</dbReference>
<dbReference type="PANTHER" id="PTHR45949:SF2">
    <property type="entry name" value="SORTING NEXIN-4"/>
    <property type="match status" value="1"/>
</dbReference>
<dbReference type="Gene3D" id="3.30.1520.10">
    <property type="entry name" value="Phox-like domain"/>
    <property type="match status" value="1"/>
</dbReference>
<comment type="subcellular location">
    <subcellularLocation>
        <location evidence="2">Cytoplasm</location>
    </subcellularLocation>
    <subcellularLocation>
        <location evidence="1">Endomembrane system</location>
        <topology evidence="1">Peripheral membrane protein</topology>
    </subcellularLocation>
</comment>
<comment type="similarity">
    <text evidence="3">Belongs to the sorting nexin family.</text>
</comment>
<evidence type="ECO:0000256" key="9">
    <source>
        <dbReference type="SAM" id="MobiDB-lite"/>
    </source>
</evidence>
<dbReference type="InterPro" id="IPR027267">
    <property type="entry name" value="AH/BAR_dom_sf"/>
</dbReference>
<dbReference type="GeneID" id="108562206"/>
<proteinExistence type="inferred from homology"/>
<evidence type="ECO:0000256" key="6">
    <source>
        <dbReference type="ARBA" id="ARBA00023121"/>
    </source>
</evidence>
<feature type="region of interest" description="Disordered" evidence="9">
    <location>
        <begin position="457"/>
        <end position="477"/>
    </location>
</feature>
<organism evidence="11 12">
    <name type="scientific">Nicrophorus vespilloides</name>
    <name type="common">Boreal carrion beetle</name>
    <dbReference type="NCBI Taxonomy" id="110193"/>
    <lineage>
        <taxon>Eukaryota</taxon>
        <taxon>Metazoa</taxon>
        <taxon>Ecdysozoa</taxon>
        <taxon>Arthropoda</taxon>
        <taxon>Hexapoda</taxon>
        <taxon>Insecta</taxon>
        <taxon>Pterygota</taxon>
        <taxon>Neoptera</taxon>
        <taxon>Endopterygota</taxon>
        <taxon>Coleoptera</taxon>
        <taxon>Polyphaga</taxon>
        <taxon>Staphyliniformia</taxon>
        <taxon>Silphidae</taxon>
        <taxon>Nicrophorinae</taxon>
        <taxon>Nicrophorus</taxon>
    </lineage>
</organism>
<dbReference type="CDD" id="cd06860">
    <property type="entry name" value="PX_SNX7_30_like"/>
    <property type="match status" value="1"/>
</dbReference>
<dbReference type="InterPro" id="IPR036871">
    <property type="entry name" value="PX_dom_sf"/>
</dbReference>
<dbReference type="PANTHER" id="PTHR45949">
    <property type="entry name" value="SORTING NEXIN-4"/>
    <property type="match status" value="1"/>
</dbReference>
<keyword evidence="11" id="KW-1185">Reference proteome</keyword>
<dbReference type="PROSITE" id="PS50195">
    <property type="entry name" value="PX"/>
    <property type="match status" value="1"/>
</dbReference>
<dbReference type="SUPFAM" id="SSF64268">
    <property type="entry name" value="PX domain"/>
    <property type="match status" value="1"/>
</dbReference>
<evidence type="ECO:0000313" key="11">
    <source>
        <dbReference type="Proteomes" id="UP000695000"/>
    </source>
</evidence>
<accession>A0ABM1MN11</accession>
<protein>
    <submittedName>
        <fullName evidence="12">Sorting nexin-7-like</fullName>
    </submittedName>
</protein>
<keyword evidence="6" id="KW-0446">Lipid-binding</keyword>
<evidence type="ECO:0000256" key="2">
    <source>
        <dbReference type="ARBA" id="ARBA00004496"/>
    </source>
</evidence>
<dbReference type="SUPFAM" id="SSF103657">
    <property type="entry name" value="BAR/IMD domain-like"/>
    <property type="match status" value="1"/>
</dbReference>
<gene>
    <name evidence="12" type="primary">LOC108562206</name>
</gene>
<dbReference type="RefSeq" id="XP_017775961.1">
    <property type="nucleotide sequence ID" value="XM_017920472.1"/>
</dbReference>
<feature type="compositionally biased region" description="Polar residues" evidence="9">
    <location>
        <begin position="466"/>
        <end position="477"/>
    </location>
</feature>
<keyword evidence="7" id="KW-0472">Membrane</keyword>
<sequence length="477" mass="54786">MAGKISNNSAVLDVVTENADLTSILKENNTKETMDHSSLSSIPSTVDNSLVQSPSIESFSTMQDIENLSELNMDENSDLCIKIDNPQKHWDTLETYITFRITTKVARIEFKENEYIVRRRYNDFLWLRHKLLDAHPFCIIPPLPAKHSLIGQLDRYSKDFILVRMKALNVFISRIVQHPILSCNENFKLFITAKHPDFNLLRRQRTSNENRPHQNPPNVPHSVLKNKHLEFDRIKTYLTLLTEKINSVEKISSRINKERVELASELQYFYPIFITWSATEPELAKLLQSTASAIEKTMVAQNGVVANYQATVATPIKDFTAYVEVVQEALQKRESYQAVYEHSLDELNKKRTEKEKLVAVASANPTNNVGSGFSLWKQPSCDEKLEKLGNCIPQLVKKVELNQDNLECANEQLRSDVERWQDEKQQMLKKILLEFANKQVEYYEKSVSAWESVKDRMVSTAPPPLQRQQKAASGSTN</sequence>
<evidence type="ECO:0000313" key="12">
    <source>
        <dbReference type="RefSeq" id="XP_017775961.1"/>
    </source>
</evidence>
<reference evidence="12" key="1">
    <citation type="submission" date="2025-08" db="UniProtKB">
        <authorList>
            <consortium name="RefSeq"/>
        </authorList>
    </citation>
    <scope>IDENTIFICATION</scope>
    <source>
        <tissue evidence="12">Whole Larva</tissue>
    </source>
</reference>
<dbReference type="Gene3D" id="1.20.1270.60">
    <property type="entry name" value="Arfaptin homology (AH) domain/BAR domain"/>
    <property type="match status" value="1"/>
</dbReference>